<dbReference type="SMART" id="SM00248">
    <property type="entry name" value="ANK"/>
    <property type="match status" value="3"/>
</dbReference>
<gene>
    <name evidence="4" type="ORF">ACHHYP_04743</name>
</gene>
<evidence type="ECO:0000256" key="3">
    <source>
        <dbReference type="PROSITE-ProRule" id="PRU00023"/>
    </source>
</evidence>
<dbReference type="PANTHER" id="PTHR24198:SF165">
    <property type="entry name" value="ANKYRIN REPEAT-CONTAINING PROTEIN-RELATED"/>
    <property type="match status" value="1"/>
</dbReference>
<keyword evidence="5" id="KW-1185">Reference proteome</keyword>
<protein>
    <submittedName>
        <fullName evidence="4">Uncharacterized protein</fullName>
    </submittedName>
</protein>
<reference evidence="4 5" key="1">
    <citation type="journal article" date="2014" name="Genome Biol. Evol.">
        <title>The secreted proteins of Achlya hypogyna and Thraustotheca clavata identify the ancestral oomycete secretome and reveal gene acquisitions by horizontal gene transfer.</title>
        <authorList>
            <person name="Misner I."/>
            <person name="Blouin N."/>
            <person name="Leonard G."/>
            <person name="Richards T.A."/>
            <person name="Lane C.E."/>
        </authorList>
    </citation>
    <scope>NUCLEOTIDE SEQUENCE [LARGE SCALE GENOMIC DNA]</scope>
    <source>
        <strain evidence="4 5">ATCC 48635</strain>
    </source>
</reference>
<dbReference type="PROSITE" id="PS50297">
    <property type="entry name" value="ANK_REP_REGION"/>
    <property type="match status" value="1"/>
</dbReference>
<dbReference type="InterPro" id="IPR036770">
    <property type="entry name" value="Ankyrin_rpt-contain_sf"/>
</dbReference>
<evidence type="ECO:0000313" key="5">
    <source>
        <dbReference type="Proteomes" id="UP000243579"/>
    </source>
</evidence>
<evidence type="ECO:0000313" key="4">
    <source>
        <dbReference type="EMBL" id="OQR91375.1"/>
    </source>
</evidence>
<accession>A0A1V9Z045</accession>
<dbReference type="Proteomes" id="UP000243579">
    <property type="component" value="Unassembled WGS sequence"/>
</dbReference>
<sequence length="191" mass="20637">MDKAELWKILTLASEVTFSTRVASATSIACDFSTTFTATLGQHRWSICSGLWFTKRRDSSGATALHHCARTGFLEGLVLIVEQLDPPSLIATQDNAGRTPLHTSLLHHNWVVATYIIETSVLWGLFGVEMMDITDAISYSALHYAAAIGADSIVKTLLNAGADVNRGIVAVTTASDATSLVTCWNDHLTKL</sequence>
<dbReference type="InterPro" id="IPR002110">
    <property type="entry name" value="Ankyrin_rpt"/>
</dbReference>
<keyword evidence="2 3" id="KW-0040">ANK repeat</keyword>
<dbReference type="PRINTS" id="PR01415">
    <property type="entry name" value="ANKYRIN"/>
</dbReference>
<comment type="caution">
    <text evidence="4">The sequence shown here is derived from an EMBL/GenBank/DDBJ whole genome shotgun (WGS) entry which is preliminary data.</text>
</comment>
<dbReference type="Gene3D" id="1.25.40.20">
    <property type="entry name" value="Ankyrin repeat-containing domain"/>
    <property type="match status" value="1"/>
</dbReference>
<dbReference type="Pfam" id="PF12796">
    <property type="entry name" value="Ank_2"/>
    <property type="match status" value="1"/>
</dbReference>
<name>A0A1V9Z045_ACHHY</name>
<keyword evidence="1" id="KW-0677">Repeat</keyword>
<organism evidence="4 5">
    <name type="scientific">Achlya hypogyna</name>
    <name type="common">Oomycete</name>
    <name type="synonym">Protoachlya hypogyna</name>
    <dbReference type="NCBI Taxonomy" id="1202772"/>
    <lineage>
        <taxon>Eukaryota</taxon>
        <taxon>Sar</taxon>
        <taxon>Stramenopiles</taxon>
        <taxon>Oomycota</taxon>
        <taxon>Saprolegniomycetes</taxon>
        <taxon>Saprolegniales</taxon>
        <taxon>Achlyaceae</taxon>
        <taxon>Achlya</taxon>
    </lineage>
</organism>
<dbReference type="EMBL" id="JNBR01000538">
    <property type="protein sequence ID" value="OQR91375.1"/>
    <property type="molecule type" value="Genomic_DNA"/>
</dbReference>
<evidence type="ECO:0000256" key="2">
    <source>
        <dbReference type="ARBA" id="ARBA00023043"/>
    </source>
</evidence>
<dbReference type="PANTHER" id="PTHR24198">
    <property type="entry name" value="ANKYRIN REPEAT AND PROTEIN KINASE DOMAIN-CONTAINING PROTEIN"/>
    <property type="match status" value="1"/>
</dbReference>
<dbReference type="PROSITE" id="PS50088">
    <property type="entry name" value="ANK_REPEAT"/>
    <property type="match status" value="1"/>
</dbReference>
<dbReference type="SUPFAM" id="SSF48403">
    <property type="entry name" value="Ankyrin repeat"/>
    <property type="match status" value="1"/>
</dbReference>
<feature type="repeat" description="ANK" evidence="3">
    <location>
        <begin position="137"/>
        <end position="165"/>
    </location>
</feature>
<dbReference type="STRING" id="1202772.A0A1V9Z045"/>
<evidence type="ECO:0000256" key="1">
    <source>
        <dbReference type="ARBA" id="ARBA00022737"/>
    </source>
</evidence>
<proteinExistence type="predicted"/>
<dbReference type="OrthoDB" id="79255at2759"/>
<dbReference type="AlphaFoldDB" id="A0A1V9Z045"/>